<dbReference type="PANTHER" id="PTHR46268:SF6">
    <property type="entry name" value="UNIVERSAL STRESS PROTEIN UP12"/>
    <property type="match status" value="1"/>
</dbReference>
<feature type="domain" description="UspA" evidence="2">
    <location>
        <begin position="1"/>
        <end position="141"/>
    </location>
</feature>
<dbReference type="InterPro" id="IPR014729">
    <property type="entry name" value="Rossmann-like_a/b/a_fold"/>
</dbReference>
<comment type="similarity">
    <text evidence="1">Belongs to the universal stress protein A family.</text>
</comment>
<dbReference type="RefSeq" id="WP_162319047.1">
    <property type="nucleotide sequence ID" value="NZ_JAHQXF010000002.1"/>
</dbReference>
<evidence type="ECO:0000256" key="1">
    <source>
        <dbReference type="ARBA" id="ARBA00008791"/>
    </source>
</evidence>
<dbReference type="InterPro" id="IPR006016">
    <property type="entry name" value="UspA"/>
</dbReference>
<comment type="caution">
    <text evidence="3">The sequence shown here is derived from an EMBL/GenBank/DDBJ whole genome shotgun (WGS) entry which is preliminary data.</text>
</comment>
<name>A0A8J8C4R7_9EURY</name>
<proteinExistence type="inferred from homology"/>
<dbReference type="PANTHER" id="PTHR46268">
    <property type="entry name" value="STRESS RESPONSE PROTEIN NHAX"/>
    <property type="match status" value="1"/>
</dbReference>
<dbReference type="Proteomes" id="UP000766550">
    <property type="component" value="Unassembled WGS sequence"/>
</dbReference>
<organism evidence="3 4">
    <name type="scientific">Haloarcula limicola</name>
    <dbReference type="NCBI Taxonomy" id="1429915"/>
    <lineage>
        <taxon>Archaea</taxon>
        <taxon>Methanobacteriati</taxon>
        <taxon>Methanobacteriota</taxon>
        <taxon>Stenosarchaea group</taxon>
        <taxon>Halobacteria</taxon>
        <taxon>Halobacteriales</taxon>
        <taxon>Haloarculaceae</taxon>
        <taxon>Haloarcula</taxon>
    </lineage>
</organism>
<gene>
    <name evidence="3" type="ORF">KTS45_09735</name>
</gene>
<feature type="domain" description="UspA" evidence="2">
    <location>
        <begin position="152"/>
        <end position="291"/>
    </location>
</feature>
<protein>
    <submittedName>
        <fullName evidence="3">Universal stress protein</fullName>
    </submittedName>
</protein>
<keyword evidence="4" id="KW-1185">Reference proteome</keyword>
<reference evidence="3 4" key="1">
    <citation type="submission" date="2021-06" db="EMBL/GenBank/DDBJ databases">
        <title>New haloarchaea isolates fom saline soil.</title>
        <authorList>
            <person name="Duran-Viseras A."/>
            <person name="Sanchez-Porro C.S."/>
            <person name="Ventosa A."/>
        </authorList>
    </citation>
    <scope>NUCLEOTIDE SEQUENCE [LARGE SCALE GENOMIC DNA]</scope>
    <source>
        <strain evidence="3 4">JCM 183640</strain>
    </source>
</reference>
<accession>A0A8J8C4R7</accession>
<dbReference type="Pfam" id="PF00582">
    <property type="entry name" value="Usp"/>
    <property type="match status" value="2"/>
</dbReference>
<dbReference type="OrthoDB" id="105697at2157"/>
<dbReference type="AlphaFoldDB" id="A0A8J8C4R7"/>
<dbReference type="Gene3D" id="3.40.50.620">
    <property type="entry name" value="HUPs"/>
    <property type="match status" value="2"/>
</dbReference>
<dbReference type="SUPFAM" id="SSF52402">
    <property type="entry name" value="Adenine nucleotide alpha hydrolases-like"/>
    <property type="match status" value="2"/>
</dbReference>
<dbReference type="CDD" id="cd00293">
    <property type="entry name" value="USP-like"/>
    <property type="match status" value="2"/>
</dbReference>
<dbReference type="EMBL" id="JAHQXF010000002">
    <property type="protein sequence ID" value="MBV0924479.1"/>
    <property type="molecule type" value="Genomic_DNA"/>
</dbReference>
<evidence type="ECO:0000313" key="3">
    <source>
        <dbReference type="EMBL" id="MBV0924479.1"/>
    </source>
</evidence>
<dbReference type="InterPro" id="IPR006015">
    <property type="entry name" value="Universal_stress_UspA"/>
</dbReference>
<dbReference type="PRINTS" id="PR01438">
    <property type="entry name" value="UNVRSLSTRESS"/>
</dbReference>
<evidence type="ECO:0000313" key="4">
    <source>
        <dbReference type="Proteomes" id="UP000766550"/>
    </source>
</evidence>
<evidence type="ECO:0000259" key="2">
    <source>
        <dbReference type="Pfam" id="PF00582"/>
    </source>
</evidence>
<sequence length="299" mass="31497">MYDDILIPTDGSEHAVRAAEHGAYIADAFDATLHLLTVVDVDAAAGPFSAGGVDEEYVERLKSKARTAIDALDGAVSAVETVQSSVVTGQPSTAILDYVADRDVDLVAMGTHGRRGLSRYLVGSVAERVVRQSPVPVLTVRASERSAVEEGYDQILVPTDGSDYAAAAVAHALAIAERAGARVHAVSVVNLGDIATGADVGVPPEFVEQFETLAEEAVVSVATAARERGLDVETSVSSGVPARELLDYVEENPIDLVVMGTHGRTGWDRLLLGSTAERLVRRSPTPVLTVRRSDEEGEA</sequence>